<evidence type="ECO:0000256" key="3">
    <source>
        <dbReference type="ARBA" id="ARBA00023163"/>
    </source>
</evidence>
<reference evidence="6 7" key="1">
    <citation type="submission" date="2019-06" db="EMBL/GenBank/DDBJ databases">
        <title>WGS assembly of Gossypium darwinii.</title>
        <authorList>
            <person name="Chen Z.J."/>
            <person name="Sreedasyam A."/>
            <person name="Ando A."/>
            <person name="Song Q."/>
            <person name="De L."/>
            <person name="Hulse-Kemp A."/>
            <person name="Ding M."/>
            <person name="Ye W."/>
            <person name="Kirkbride R."/>
            <person name="Jenkins J."/>
            <person name="Plott C."/>
            <person name="Lovell J."/>
            <person name="Lin Y.-M."/>
            <person name="Vaughn R."/>
            <person name="Liu B."/>
            <person name="Li W."/>
            <person name="Simpson S."/>
            <person name="Scheffler B."/>
            <person name="Saski C."/>
            <person name="Grover C."/>
            <person name="Hu G."/>
            <person name="Conover J."/>
            <person name="Carlson J."/>
            <person name="Shu S."/>
            <person name="Boston L."/>
            <person name="Williams M."/>
            <person name="Peterson D."/>
            <person name="Mcgee K."/>
            <person name="Jones D."/>
            <person name="Wendel J."/>
            <person name="Stelly D."/>
            <person name="Grimwood J."/>
            <person name="Schmutz J."/>
        </authorList>
    </citation>
    <scope>NUCLEOTIDE SEQUENCE [LARGE SCALE GENOMIC DNA]</scope>
    <source>
        <strain evidence="6">1808015.09</strain>
    </source>
</reference>
<dbReference type="PANTHER" id="PTHR31719:SF123">
    <property type="entry name" value="NAC DOMAIN-CONTAINING PROTEIN"/>
    <property type="match status" value="1"/>
</dbReference>
<dbReference type="GO" id="GO:0003677">
    <property type="term" value="F:DNA binding"/>
    <property type="evidence" value="ECO:0007669"/>
    <property type="project" value="UniProtKB-KW"/>
</dbReference>
<sequence length="260" mass="31901">MFFFTSFSYPQIYIYMYTYIHILCHPKATPMVLIQNYEDLHWSFLHQISKNRVKEDELENPVKEDLHKWDYSIPVSENRVEEDREEDHYELDNPIPVGFQFLPTNEELVTEYLINKIFHNPLPFWDFSEVEEAALYSTHPKSLDFANGEKKWYFYIHKDKNFSNNMIRKVKDNLGSWSLKWYEEIQDTKGSKIAFNNHFVFFSKRRKKTHWKMDELQLRPEWYKDFNLEVHSENNYEILSWFFYTFGNIYLLFFILELNL</sequence>
<keyword evidence="4" id="KW-0539">Nucleus</keyword>
<evidence type="ECO:0000256" key="2">
    <source>
        <dbReference type="ARBA" id="ARBA00023125"/>
    </source>
</evidence>
<evidence type="ECO:0000313" key="6">
    <source>
        <dbReference type="EMBL" id="TYG55554.1"/>
    </source>
</evidence>
<dbReference type="Proteomes" id="UP000323506">
    <property type="component" value="Chromosome D09"/>
</dbReference>
<evidence type="ECO:0000256" key="4">
    <source>
        <dbReference type="ARBA" id="ARBA00023242"/>
    </source>
</evidence>
<gene>
    <name evidence="6" type="ORF">ES288_D09G283100v1</name>
</gene>
<name>A0A5D2BDZ2_GOSDA</name>
<dbReference type="PANTHER" id="PTHR31719">
    <property type="entry name" value="NAC TRANSCRIPTION FACTOR 56"/>
    <property type="match status" value="1"/>
</dbReference>
<accession>A0A5D2BDZ2</accession>
<keyword evidence="2" id="KW-0238">DNA-binding</keyword>
<protein>
    <recommendedName>
        <fullName evidence="5">NAC domain-containing protein</fullName>
    </recommendedName>
</protein>
<evidence type="ECO:0000313" key="7">
    <source>
        <dbReference type="Proteomes" id="UP000323506"/>
    </source>
</evidence>
<dbReference type="SUPFAM" id="SSF101941">
    <property type="entry name" value="NAC domain"/>
    <property type="match status" value="1"/>
</dbReference>
<dbReference type="EMBL" id="CM017709">
    <property type="protein sequence ID" value="TYG55554.1"/>
    <property type="molecule type" value="Genomic_DNA"/>
</dbReference>
<dbReference type="AlphaFoldDB" id="A0A5D2BDZ2"/>
<evidence type="ECO:0000256" key="1">
    <source>
        <dbReference type="ARBA" id="ARBA00023015"/>
    </source>
</evidence>
<dbReference type="GO" id="GO:0006355">
    <property type="term" value="P:regulation of DNA-templated transcription"/>
    <property type="evidence" value="ECO:0007669"/>
    <property type="project" value="InterPro"/>
</dbReference>
<dbReference type="Gene3D" id="2.170.150.80">
    <property type="entry name" value="NAC domain"/>
    <property type="match status" value="1"/>
</dbReference>
<feature type="domain" description="NAC" evidence="5">
    <location>
        <begin position="95"/>
        <end position="245"/>
    </location>
</feature>
<proteinExistence type="predicted"/>
<dbReference type="InterPro" id="IPR003441">
    <property type="entry name" value="NAC-dom"/>
</dbReference>
<keyword evidence="7" id="KW-1185">Reference proteome</keyword>
<keyword evidence="1" id="KW-0805">Transcription regulation</keyword>
<evidence type="ECO:0000259" key="5">
    <source>
        <dbReference type="PROSITE" id="PS51005"/>
    </source>
</evidence>
<dbReference type="InterPro" id="IPR036093">
    <property type="entry name" value="NAC_dom_sf"/>
</dbReference>
<keyword evidence="3" id="KW-0804">Transcription</keyword>
<dbReference type="Pfam" id="PF02365">
    <property type="entry name" value="NAM"/>
    <property type="match status" value="1"/>
</dbReference>
<organism evidence="6 7">
    <name type="scientific">Gossypium darwinii</name>
    <name type="common">Darwin's cotton</name>
    <name type="synonym">Gossypium barbadense var. darwinii</name>
    <dbReference type="NCBI Taxonomy" id="34276"/>
    <lineage>
        <taxon>Eukaryota</taxon>
        <taxon>Viridiplantae</taxon>
        <taxon>Streptophyta</taxon>
        <taxon>Embryophyta</taxon>
        <taxon>Tracheophyta</taxon>
        <taxon>Spermatophyta</taxon>
        <taxon>Magnoliopsida</taxon>
        <taxon>eudicotyledons</taxon>
        <taxon>Gunneridae</taxon>
        <taxon>Pentapetalae</taxon>
        <taxon>rosids</taxon>
        <taxon>malvids</taxon>
        <taxon>Malvales</taxon>
        <taxon>Malvaceae</taxon>
        <taxon>Malvoideae</taxon>
        <taxon>Gossypium</taxon>
    </lineage>
</organism>
<dbReference type="PROSITE" id="PS51005">
    <property type="entry name" value="NAC"/>
    <property type="match status" value="1"/>
</dbReference>
<dbReference type="GO" id="GO:0048731">
    <property type="term" value="P:system development"/>
    <property type="evidence" value="ECO:0007669"/>
    <property type="project" value="TreeGrafter"/>
</dbReference>